<keyword evidence="4" id="KW-0548">Nucleotidyltransferase</keyword>
<dbReference type="EMBL" id="UGNX01000001">
    <property type="protein sequence ID" value="STX36624.1"/>
    <property type="molecule type" value="Genomic_DNA"/>
</dbReference>
<dbReference type="Proteomes" id="UP000255316">
    <property type="component" value="Unassembled WGS sequence"/>
</dbReference>
<evidence type="ECO:0000313" key="4">
    <source>
        <dbReference type="EMBL" id="STX36624.1"/>
    </source>
</evidence>
<dbReference type="Gene3D" id="3.90.580.10">
    <property type="entry name" value="Zinc finger, CHC2-type domain"/>
    <property type="match status" value="1"/>
</dbReference>
<dbReference type="SUPFAM" id="SSF57783">
    <property type="entry name" value="Zinc beta-ribbon"/>
    <property type="match status" value="1"/>
</dbReference>
<evidence type="ECO:0000313" key="6">
    <source>
        <dbReference type="Proteomes" id="UP000255316"/>
    </source>
</evidence>
<proteinExistence type="predicted"/>
<dbReference type="EC" id="2.7.7.-" evidence="4"/>
<dbReference type="InterPro" id="IPR002694">
    <property type="entry name" value="Znf_CHC2"/>
</dbReference>
<gene>
    <name evidence="4" type="primary">dnaG_2</name>
    <name evidence="3" type="synonym">dnaG_1</name>
    <name evidence="3" type="ORF">Lcin_0412</name>
    <name evidence="4" type="ORF">NCTC12438_03257</name>
</gene>
<evidence type="ECO:0000313" key="5">
    <source>
        <dbReference type="Proteomes" id="UP000054854"/>
    </source>
</evidence>
<dbReference type="OrthoDB" id="5639125at2"/>
<keyword evidence="4" id="KW-0808">Transferase</keyword>
<dbReference type="SMART" id="SM00400">
    <property type="entry name" value="ZnF_CHCC"/>
    <property type="match status" value="1"/>
</dbReference>
<keyword evidence="5" id="KW-1185">Reference proteome</keyword>
<accession>A0A378IX86</accession>
<dbReference type="Pfam" id="PF01807">
    <property type="entry name" value="Zn_ribbon_DnaG"/>
    <property type="match status" value="1"/>
</dbReference>
<feature type="region of interest" description="Disordered" evidence="1">
    <location>
        <begin position="1"/>
        <end position="20"/>
    </location>
</feature>
<sequence>MNDVKNPPFVGANGAFPKNQHTNYTRKKYRREFDRSRLPTPISYYSNQFKILKIKSEQVSVKCCFHDDKSPSLNINLVDSYFRCFGCGAKGCDVLAFHRLRYGLNFVDAVTELGAWNE</sequence>
<dbReference type="GO" id="GO:0008270">
    <property type="term" value="F:zinc ion binding"/>
    <property type="evidence" value="ECO:0007669"/>
    <property type="project" value="InterPro"/>
</dbReference>
<evidence type="ECO:0000256" key="1">
    <source>
        <dbReference type="SAM" id="MobiDB-lite"/>
    </source>
</evidence>
<reference evidence="4 6" key="2">
    <citation type="submission" date="2018-06" db="EMBL/GenBank/DDBJ databases">
        <authorList>
            <consortium name="Pathogen Informatics"/>
            <person name="Doyle S."/>
        </authorList>
    </citation>
    <scope>NUCLEOTIDE SEQUENCE [LARGE SCALE GENOMIC DNA]</scope>
    <source>
        <strain evidence="4 6">NCTC12438</strain>
    </source>
</reference>
<reference evidence="3 5" key="1">
    <citation type="submission" date="2015-11" db="EMBL/GenBank/DDBJ databases">
        <title>Genomic analysis of 38 Legionella species identifies large and diverse effector repertoires.</title>
        <authorList>
            <person name="Burstein D."/>
            <person name="Amaro F."/>
            <person name="Zusman T."/>
            <person name="Lifshitz Z."/>
            <person name="Cohen O."/>
            <person name="Gilbert J.A."/>
            <person name="Pupko T."/>
            <person name="Shuman H.A."/>
            <person name="Segal G."/>
        </authorList>
    </citation>
    <scope>NUCLEOTIDE SEQUENCE [LARGE SCALE GENOMIC DNA]</scope>
    <source>
        <strain evidence="3 5">CDC#72-OH-14</strain>
    </source>
</reference>
<dbReference type="GO" id="GO:0006260">
    <property type="term" value="P:DNA replication"/>
    <property type="evidence" value="ECO:0007669"/>
    <property type="project" value="InterPro"/>
</dbReference>
<dbReference type="EMBL" id="LNXX01000005">
    <property type="protein sequence ID" value="KTC93374.1"/>
    <property type="molecule type" value="Genomic_DNA"/>
</dbReference>
<dbReference type="STRING" id="28085.Lcin_0412"/>
<dbReference type="GO" id="GO:0003677">
    <property type="term" value="F:DNA binding"/>
    <property type="evidence" value="ECO:0007669"/>
    <property type="project" value="InterPro"/>
</dbReference>
<name>A0A378IX86_9GAMM</name>
<evidence type="ECO:0000259" key="2">
    <source>
        <dbReference type="SMART" id="SM00400"/>
    </source>
</evidence>
<feature type="domain" description="Zinc finger CHC2-type" evidence="2">
    <location>
        <begin position="61"/>
        <end position="114"/>
    </location>
</feature>
<protein>
    <submittedName>
        <fullName evidence="4">DNA primase</fullName>
        <ecNumber evidence="4">2.7.7.-</ecNumber>
    </submittedName>
</protein>
<dbReference type="AlphaFoldDB" id="A0A378IX86"/>
<dbReference type="RefSeq" id="WP_058463648.1">
    <property type="nucleotide sequence ID" value="NZ_CAAAHQ010000047.1"/>
</dbReference>
<dbReference type="Proteomes" id="UP000054854">
    <property type="component" value="Unassembled WGS sequence"/>
</dbReference>
<organism evidence="4 6">
    <name type="scientific">Legionella cincinnatiensis</name>
    <dbReference type="NCBI Taxonomy" id="28085"/>
    <lineage>
        <taxon>Bacteria</taxon>
        <taxon>Pseudomonadati</taxon>
        <taxon>Pseudomonadota</taxon>
        <taxon>Gammaproteobacteria</taxon>
        <taxon>Legionellales</taxon>
        <taxon>Legionellaceae</taxon>
        <taxon>Legionella</taxon>
    </lineage>
</organism>
<dbReference type="InterPro" id="IPR036977">
    <property type="entry name" value="DNA_primase_Znf_CHC2"/>
</dbReference>
<dbReference type="GO" id="GO:0003899">
    <property type="term" value="F:DNA-directed RNA polymerase activity"/>
    <property type="evidence" value="ECO:0007669"/>
    <property type="project" value="InterPro"/>
</dbReference>
<evidence type="ECO:0000313" key="3">
    <source>
        <dbReference type="EMBL" id="KTC93374.1"/>
    </source>
</evidence>